<reference evidence="4 5" key="1">
    <citation type="journal article" date="2006" name="Science">
        <title>Phytophthora genome sequences uncover evolutionary origins and mechanisms of pathogenesis.</title>
        <authorList>
            <person name="Tyler B.M."/>
            <person name="Tripathy S."/>
            <person name="Zhang X."/>
            <person name="Dehal P."/>
            <person name="Jiang R.H."/>
            <person name="Aerts A."/>
            <person name="Arredondo F.D."/>
            <person name="Baxter L."/>
            <person name="Bensasson D."/>
            <person name="Beynon J.L."/>
            <person name="Chapman J."/>
            <person name="Damasceno C.M."/>
            <person name="Dorrance A.E."/>
            <person name="Dou D."/>
            <person name="Dickerman A.W."/>
            <person name="Dubchak I.L."/>
            <person name="Garbelotto M."/>
            <person name="Gijzen M."/>
            <person name="Gordon S.G."/>
            <person name="Govers F."/>
            <person name="Grunwald N.J."/>
            <person name="Huang W."/>
            <person name="Ivors K.L."/>
            <person name="Jones R.W."/>
            <person name="Kamoun S."/>
            <person name="Krampis K."/>
            <person name="Lamour K.H."/>
            <person name="Lee M.K."/>
            <person name="McDonald W.H."/>
            <person name="Medina M."/>
            <person name="Meijer H.J."/>
            <person name="Nordberg E.K."/>
            <person name="Maclean D.J."/>
            <person name="Ospina-Giraldo M.D."/>
            <person name="Morris P.F."/>
            <person name="Phuntumart V."/>
            <person name="Putnam N.H."/>
            <person name="Rash S."/>
            <person name="Rose J.K."/>
            <person name="Sakihama Y."/>
            <person name="Salamov A.A."/>
            <person name="Savidor A."/>
            <person name="Scheuring C.F."/>
            <person name="Smith B.M."/>
            <person name="Sobral B.W."/>
            <person name="Terry A."/>
            <person name="Torto-Alalibo T.A."/>
            <person name="Win J."/>
            <person name="Xu Z."/>
            <person name="Zhang H."/>
            <person name="Grigoriev I.V."/>
            <person name="Rokhsar D.S."/>
            <person name="Boore J.L."/>
        </authorList>
    </citation>
    <scope>NUCLEOTIDE SEQUENCE [LARGE SCALE GENOMIC DNA]</scope>
    <source>
        <strain evidence="4 5">P6497</strain>
    </source>
</reference>
<dbReference type="STRING" id="1094619.G4YLG5"/>
<dbReference type="Gene3D" id="2.40.10.500">
    <property type="match status" value="2"/>
</dbReference>
<dbReference type="InterPro" id="IPR011042">
    <property type="entry name" value="6-blade_b-propeller_TolB-like"/>
</dbReference>
<dbReference type="InterPro" id="IPR001258">
    <property type="entry name" value="NHL_repeat"/>
</dbReference>
<sequence length="383" mass="40718">MSVLAGYQYWVSGYADGYGDAVFFKKPRSLAVGSDADLYVADVGNYYIRKVRLTTKEVTTYAGTCTSSGATDGVATSALFQRINLVYERDSMSASDQHVRKIYGSNLSSTTSIDSSTSSRLSSSSSTKSSSAEGNPIFLSDGSRILQMSDDGELTLYAGSGDDMNDVDGVLLDARFNSISSLAMSSSGDLFACDYYKVSKISGNTVSTLYTDPSPLSFHGIAVDSIGNVYVTDYYNGKITKITSKGVSSTFSTSLSNPSGIVTDSSDNIYVTDNNRVMKFTSGGAMTVLAGSTSSGLVDGTGTSARFYHPDALAIGSDGDLYVADKANYCIRRLNLITKEVTTSVASGPFEVIWGMAAAADNVLYVRDRYSASVQRVLKVYTA</sequence>
<dbReference type="EMBL" id="JH159151">
    <property type="protein sequence ID" value="EGZ30339.1"/>
    <property type="molecule type" value="Genomic_DNA"/>
</dbReference>
<dbReference type="PANTHER" id="PTHR13833:SF71">
    <property type="entry name" value="NHL DOMAIN-CONTAINING PROTEIN"/>
    <property type="match status" value="1"/>
</dbReference>
<evidence type="ECO:0000256" key="1">
    <source>
        <dbReference type="ARBA" id="ARBA00022737"/>
    </source>
</evidence>
<keyword evidence="1" id="KW-0677">Repeat</keyword>
<accession>G4YLG5</accession>
<evidence type="ECO:0000313" key="5">
    <source>
        <dbReference type="Proteomes" id="UP000002640"/>
    </source>
</evidence>
<dbReference type="SUPFAM" id="SSF63825">
    <property type="entry name" value="YWTD domain"/>
    <property type="match status" value="1"/>
</dbReference>
<evidence type="ECO:0008006" key="6">
    <source>
        <dbReference type="Google" id="ProtNLM"/>
    </source>
</evidence>
<dbReference type="Pfam" id="PF01436">
    <property type="entry name" value="NHL"/>
    <property type="match status" value="1"/>
</dbReference>
<dbReference type="Proteomes" id="UP000002640">
    <property type="component" value="Unassembled WGS sequence"/>
</dbReference>
<feature type="repeat" description="NHL" evidence="2">
    <location>
        <begin position="219"/>
        <end position="245"/>
    </location>
</feature>
<feature type="compositionally biased region" description="Low complexity" evidence="3">
    <location>
        <begin position="109"/>
        <end position="131"/>
    </location>
</feature>
<protein>
    <recommendedName>
        <fullName evidence="6">SMP-30/Gluconolactonase/LRE-like region domain-containing protein</fullName>
    </recommendedName>
</protein>
<evidence type="ECO:0000313" key="4">
    <source>
        <dbReference type="EMBL" id="EGZ30339.1"/>
    </source>
</evidence>
<dbReference type="AlphaFoldDB" id="G4YLG5"/>
<dbReference type="KEGG" id="psoj:PHYSODRAFT_295167"/>
<dbReference type="SUPFAM" id="SSF101898">
    <property type="entry name" value="NHL repeat"/>
    <property type="match status" value="1"/>
</dbReference>
<dbReference type="GeneID" id="20641211"/>
<name>G4YLG5_PHYSP</name>
<dbReference type="Gene3D" id="2.120.10.30">
    <property type="entry name" value="TolB, C-terminal domain"/>
    <property type="match status" value="2"/>
</dbReference>
<gene>
    <name evidence="4" type="ORF">PHYSODRAFT_295167</name>
</gene>
<dbReference type="InParanoid" id="G4YLG5"/>
<dbReference type="PROSITE" id="PS51125">
    <property type="entry name" value="NHL"/>
    <property type="match status" value="2"/>
</dbReference>
<evidence type="ECO:0000256" key="3">
    <source>
        <dbReference type="SAM" id="MobiDB-lite"/>
    </source>
</evidence>
<organism evidence="4 5">
    <name type="scientific">Phytophthora sojae (strain P6497)</name>
    <name type="common">Soybean stem and root rot agent</name>
    <name type="synonym">Phytophthora megasperma f. sp. glycines</name>
    <dbReference type="NCBI Taxonomy" id="1094619"/>
    <lineage>
        <taxon>Eukaryota</taxon>
        <taxon>Sar</taxon>
        <taxon>Stramenopiles</taxon>
        <taxon>Oomycota</taxon>
        <taxon>Peronosporomycetes</taxon>
        <taxon>Peronosporales</taxon>
        <taxon>Peronosporaceae</taxon>
        <taxon>Phytophthora</taxon>
    </lineage>
</organism>
<feature type="repeat" description="NHL" evidence="2">
    <location>
        <begin position="255"/>
        <end position="283"/>
    </location>
</feature>
<dbReference type="PANTHER" id="PTHR13833">
    <property type="match status" value="1"/>
</dbReference>
<evidence type="ECO:0000256" key="2">
    <source>
        <dbReference type="PROSITE-ProRule" id="PRU00504"/>
    </source>
</evidence>
<dbReference type="SMR" id="G4YLG5"/>
<keyword evidence="5" id="KW-1185">Reference proteome</keyword>
<dbReference type="OMA" id="ANYCIRR"/>
<feature type="region of interest" description="Disordered" evidence="3">
    <location>
        <begin position="109"/>
        <end position="135"/>
    </location>
</feature>
<dbReference type="RefSeq" id="XP_009517614.1">
    <property type="nucleotide sequence ID" value="XM_009519319.1"/>
</dbReference>
<proteinExistence type="predicted"/>